<name>A0ABS9PYF9_9MICO</name>
<comment type="caution">
    <text evidence="1">The sequence shown here is derived from an EMBL/GenBank/DDBJ whole genome shotgun (WGS) entry which is preliminary data.</text>
</comment>
<dbReference type="InterPro" id="IPR029069">
    <property type="entry name" value="HotDog_dom_sf"/>
</dbReference>
<organism evidence="1 2">
    <name type="scientific">Arsenicicoccus bolidensis</name>
    <dbReference type="NCBI Taxonomy" id="229480"/>
    <lineage>
        <taxon>Bacteria</taxon>
        <taxon>Bacillati</taxon>
        <taxon>Actinomycetota</taxon>
        <taxon>Actinomycetes</taxon>
        <taxon>Micrococcales</taxon>
        <taxon>Intrasporangiaceae</taxon>
        <taxon>Arsenicicoccus</taxon>
    </lineage>
</organism>
<keyword evidence="2" id="KW-1185">Reference proteome</keyword>
<dbReference type="Proteomes" id="UP001521931">
    <property type="component" value="Unassembled WGS sequence"/>
</dbReference>
<protein>
    <submittedName>
        <fullName evidence="1">DUF4442 domain-containing protein</fullName>
    </submittedName>
</protein>
<proteinExistence type="predicted"/>
<dbReference type="SUPFAM" id="SSF54637">
    <property type="entry name" value="Thioesterase/thiol ester dehydrase-isomerase"/>
    <property type="match status" value="1"/>
</dbReference>
<accession>A0ABS9PYF9</accession>
<sequence>MPLPRRLPRTYADLTAFLGSAEALRRFMNLWPPFLCSSIHITAISEDFRHVAVRLRKHRLTANYVGTQYGGSLYSMTDPFWMLLVLRNLGSDYVVWDKAAEIEFVAPGRTEVSTEFRLTEEHLEQIRRETADGAKCLVWFDNEVVGTDGSVVARVRKQVYVRRKRDRGAVTG</sequence>
<reference evidence="1 2" key="1">
    <citation type="submission" date="2022-02" db="EMBL/GenBank/DDBJ databases">
        <title>Uncovering new skin microbiome diversity through culturing and metagenomics.</title>
        <authorList>
            <person name="Conlan S."/>
            <person name="Deming C."/>
            <person name="Nisc Comparative Sequencing Program N."/>
            <person name="Segre J.A."/>
        </authorList>
    </citation>
    <scope>NUCLEOTIDE SEQUENCE [LARGE SCALE GENOMIC DNA]</scope>
    <source>
        <strain evidence="1 2">ACRQZ</strain>
    </source>
</reference>
<dbReference type="EMBL" id="JAKRCV010000003">
    <property type="protein sequence ID" value="MCG7320669.1"/>
    <property type="molecule type" value="Genomic_DNA"/>
</dbReference>
<evidence type="ECO:0000313" key="2">
    <source>
        <dbReference type="Proteomes" id="UP001521931"/>
    </source>
</evidence>
<evidence type="ECO:0000313" key="1">
    <source>
        <dbReference type="EMBL" id="MCG7320669.1"/>
    </source>
</evidence>
<gene>
    <name evidence="1" type="ORF">MHL29_02010</name>
</gene>
<dbReference type="InterPro" id="IPR027961">
    <property type="entry name" value="DUF4442"/>
</dbReference>
<dbReference type="Pfam" id="PF14539">
    <property type="entry name" value="DUF4442"/>
    <property type="match status" value="1"/>
</dbReference>
<dbReference type="Gene3D" id="3.10.129.10">
    <property type="entry name" value="Hotdog Thioesterase"/>
    <property type="match status" value="1"/>
</dbReference>
<dbReference type="RefSeq" id="WP_239261783.1">
    <property type="nucleotide sequence ID" value="NZ_JAKRCV010000003.1"/>
</dbReference>